<evidence type="ECO:0000313" key="1">
    <source>
        <dbReference type="EMBL" id="GAA4627960.1"/>
    </source>
</evidence>
<organism evidence="1 2">
    <name type="scientific">Actinoallomurus vinaceus</name>
    <dbReference type="NCBI Taxonomy" id="1080074"/>
    <lineage>
        <taxon>Bacteria</taxon>
        <taxon>Bacillati</taxon>
        <taxon>Actinomycetota</taxon>
        <taxon>Actinomycetes</taxon>
        <taxon>Streptosporangiales</taxon>
        <taxon>Thermomonosporaceae</taxon>
        <taxon>Actinoallomurus</taxon>
    </lineage>
</organism>
<dbReference type="Pfam" id="PF14224">
    <property type="entry name" value="DUF4331"/>
    <property type="match status" value="2"/>
</dbReference>
<dbReference type="InterPro" id="IPR025566">
    <property type="entry name" value="DUF4331"/>
</dbReference>
<keyword evidence="2" id="KW-1185">Reference proteome</keyword>
<name>A0ABP8UCH0_9ACTN</name>
<dbReference type="EMBL" id="BAABHK010000005">
    <property type="protein sequence ID" value="GAA4627960.1"/>
    <property type="molecule type" value="Genomic_DNA"/>
</dbReference>
<proteinExistence type="predicted"/>
<evidence type="ECO:0008006" key="3">
    <source>
        <dbReference type="Google" id="ProtNLM"/>
    </source>
</evidence>
<dbReference type="RefSeq" id="WP_345432640.1">
    <property type="nucleotide sequence ID" value="NZ_BAABHK010000005.1"/>
</dbReference>
<reference evidence="2" key="1">
    <citation type="journal article" date="2019" name="Int. J. Syst. Evol. Microbiol.">
        <title>The Global Catalogue of Microorganisms (GCM) 10K type strain sequencing project: providing services to taxonomists for standard genome sequencing and annotation.</title>
        <authorList>
            <consortium name="The Broad Institute Genomics Platform"/>
            <consortium name="The Broad Institute Genome Sequencing Center for Infectious Disease"/>
            <person name="Wu L."/>
            <person name="Ma J."/>
        </authorList>
    </citation>
    <scope>NUCLEOTIDE SEQUENCE [LARGE SCALE GENOMIC DNA]</scope>
    <source>
        <strain evidence="2">JCM 17939</strain>
    </source>
</reference>
<evidence type="ECO:0000313" key="2">
    <source>
        <dbReference type="Proteomes" id="UP001501442"/>
    </source>
</evidence>
<accession>A0ABP8UCH0</accession>
<comment type="caution">
    <text evidence="1">The sequence shown here is derived from an EMBL/GenBank/DDBJ whole genome shotgun (WGS) entry which is preliminary data.</text>
</comment>
<sequence>MSHHLDSPLARQDPRLDISDVYLFRGAGATVFVMNANPLSGPGGFHPEARYEFRIDTDGDVVEDRAYVVTFGAEDAEGDQDLQVRRLDGADARDRSAPGTVVAEGRTRQEIGGSGGVRVWAGPAADPFYVNGAVVGAVKEAVATGTAVDLSAVDYGTAANLFAGTNVRAIVLEIPDGEFGTPEIGFWGTTALATDAGGWRQINRCATPLVNTIFNPDDSERASDYNTTHPSEDATLYGPLVTDLVAKAVAAAGTSDDPEAYARKVAGAIFPDVLRYRIGTPADFGFAGRNGRGLTERAPEVMFALVLGTAVPLGIDAGSAAGEPGSEFPYLAPPV</sequence>
<dbReference type="Proteomes" id="UP001501442">
    <property type="component" value="Unassembled WGS sequence"/>
</dbReference>
<protein>
    <recommendedName>
        <fullName evidence="3">DUF4331 domain-containing protein</fullName>
    </recommendedName>
</protein>
<gene>
    <name evidence="1" type="ORF">GCM10023196_042340</name>
</gene>